<dbReference type="AlphaFoldDB" id="A0A383S468"/>
<keyword evidence="2" id="KW-0472">Membrane</keyword>
<evidence type="ECO:0000256" key="1">
    <source>
        <dbReference type="SAM" id="MobiDB-lite"/>
    </source>
</evidence>
<feature type="compositionally biased region" description="Basic residues" evidence="1">
    <location>
        <begin position="1"/>
        <end position="10"/>
    </location>
</feature>
<evidence type="ECO:0000259" key="3">
    <source>
        <dbReference type="Pfam" id="PF02517"/>
    </source>
</evidence>
<dbReference type="RefSeq" id="WP_119161194.1">
    <property type="nucleotide sequence ID" value="NZ_LR134442.1"/>
</dbReference>
<keyword evidence="4" id="KW-0378">Hydrolase</keyword>
<dbReference type="InterPro" id="IPR003675">
    <property type="entry name" value="Rce1/LyrA-like_dom"/>
</dbReference>
<dbReference type="EMBL" id="UNQJ01000003">
    <property type="protein sequence ID" value="SYZ32818.1"/>
    <property type="molecule type" value="Genomic_DNA"/>
</dbReference>
<reference evidence="5" key="1">
    <citation type="submission" date="2018-08" db="EMBL/GenBank/DDBJ databases">
        <authorList>
            <person name="Hornung B."/>
        </authorList>
    </citation>
    <scope>NUCLEOTIDE SEQUENCE [LARGE SCALE GENOMIC DNA]</scope>
</reference>
<keyword evidence="5" id="KW-1185">Reference proteome</keyword>
<feature type="transmembrane region" description="Helical" evidence="2">
    <location>
        <begin position="175"/>
        <end position="192"/>
    </location>
</feature>
<dbReference type="Proteomes" id="UP000263928">
    <property type="component" value="Unassembled WGS sequence"/>
</dbReference>
<dbReference type="GO" id="GO:0006508">
    <property type="term" value="P:proteolysis"/>
    <property type="evidence" value="ECO:0007669"/>
    <property type="project" value="UniProtKB-KW"/>
</dbReference>
<sequence length="325" mass="33926">MNGQPVRRRPASQSPPVPEPLVGVRPGVPAAGAGYTEVMIDGSASCRTRAALGLITVAFGYLVVTTLLMYAGSAVSWLARGRDGSFSEGYARVASYGVVEGVAVVNLALAAVTLVVLAVARWINGRAPGWLCSVQGCLRPALLGIGVVVGLVVLNGVYLLSRIGREWDTDPPSRAWLWVLLVVLTSPLQAAGEEFLFRGYVQQAVGALTGRRWIAVGASALVFALMHGTQNAALFADRLGFGLVAAGMVVATGGLEASIAVHAANNVSSFCYAIAAGTLTKTRQLTETSWSTTAFNLVAYVISGALMVLVARLLAVRRATDQTLV</sequence>
<organism evidence="4 5">
    <name type="scientific">Propionibacterium australiense</name>
    <dbReference type="NCBI Taxonomy" id="119981"/>
    <lineage>
        <taxon>Bacteria</taxon>
        <taxon>Bacillati</taxon>
        <taxon>Actinomycetota</taxon>
        <taxon>Actinomycetes</taxon>
        <taxon>Propionibacteriales</taxon>
        <taxon>Propionibacteriaceae</taxon>
        <taxon>Propionibacterium</taxon>
    </lineage>
</organism>
<dbReference type="GO" id="GO:0080120">
    <property type="term" value="P:CAAX-box protein maturation"/>
    <property type="evidence" value="ECO:0007669"/>
    <property type="project" value="UniProtKB-ARBA"/>
</dbReference>
<keyword evidence="2" id="KW-0812">Transmembrane</keyword>
<dbReference type="Pfam" id="PF02517">
    <property type="entry name" value="Rce1-like"/>
    <property type="match status" value="1"/>
</dbReference>
<name>A0A383S468_9ACTN</name>
<feature type="transmembrane region" description="Helical" evidence="2">
    <location>
        <begin position="141"/>
        <end position="163"/>
    </location>
</feature>
<feature type="domain" description="CAAX prenyl protease 2/Lysostaphin resistance protein A-like" evidence="3">
    <location>
        <begin position="176"/>
        <end position="267"/>
    </location>
</feature>
<evidence type="ECO:0000313" key="5">
    <source>
        <dbReference type="Proteomes" id="UP000263928"/>
    </source>
</evidence>
<protein>
    <submittedName>
        <fullName evidence="4">CAAX protease self-immunity</fullName>
    </submittedName>
</protein>
<feature type="transmembrane region" description="Helical" evidence="2">
    <location>
        <begin position="50"/>
        <end position="73"/>
    </location>
</feature>
<gene>
    <name evidence="4" type="ORF">PROPAUS_0727</name>
</gene>
<keyword evidence="2" id="KW-1133">Transmembrane helix</keyword>
<feature type="transmembrane region" description="Helical" evidence="2">
    <location>
        <begin position="93"/>
        <end position="120"/>
    </location>
</feature>
<feature type="region of interest" description="Disordered" evidence="1">
    <location>
        <begin position="1"/>
        <end position="21"/>
    </location>
</feature>
<feature type="transmembrane region" description="Helical" evidence="2">
    <location>
        <begin position="297"/>
        <end position="315"/>
    </location>
</feature>
<dbReference type="GO" id="GO:0004175">
    <property type="term" value="F:endopeptidase activity"/>
    <property type="evidence" value="ECO:0007669"/>
    <property type="project" value="UniProtKB-ARBA"/>
</dbReference>
<proteinExistence type="predicted"/>
<keyword evidence="4" id="KW-0645">Protease</keyword>
<evidence type="ECO:0000256" key="2">
    <source>
        <dbReference type="SAM" id="Phobius"/>
    </source>
</evidence>
<accession>A0A383S468</accession>
<evidence type="ECO:0000313" key="4">
    <source>
        <dbReference type="EMBL" id="SYZ32818.1"/>
    </source>
</evidence>